<feature type="compositionally biased region" description="Basic and acidic residues" evidence="1">
    <location>
        <begin position="114"/>
        <end position="124"/>
    </location>
</feature>
<keyword evidence="2" id="KW-0732">Signal</keyword>
<organism evidence="3 4">
    <name type="scientific">Nocardioides caricicola</name>
    <dbReference type="NCBI Taxonomy" id="634770"/>
    <lineage>
        <taxon>Bacteria</taxon>
        <taxon>Bacillati</taxon>
        <taxon>Actinomycetota</taxon>
        <taxon>Actinomycetes</taxon>
        <taxon>Propionibacteriales</taxon>
        <taxon>Nocardioidaceae</taxon>
        <taxon>Nocardioides</taxon>
    </lineage>
</organism>
<reference evidence="4" key="1">
    <citation type="journal article" date="2019" name="Int. J. Syst. Evol. Microbiol.">
        <title>The Global Catalogue of Microorganisms (GCM) 10K type strain sequencing project: providing services to taxonomists for standard genome sequencing and annotation.</title>
        <authorList>
            <consortium name="The Broad Institute Genomics Platform"/>
            <consortium name="The Broad Institute Genome Sequencing Center for Infectious Disease"/>
            <person name="Wu L."/>
            <person name="Ma J."/>
        </authorList>
    </citation>
    <scope>NUCLEOTIDE SEQUENCE [LARGE SCALE GENOMIC DNA]</scope>
    <source>
        <strain evidence="4">KACC 13778</strain>
    </source>
</reference>
<comment type="caution">
    <text evidence="3">The sequence shown here is derived from an EMBL/GenBank/DDBJ whole genome shotgun (WGS) entry which is preliminary data.</text>
</comment>
<accession>A0ABW0MYE5</accession>
<protein>
    <recommendedName>
        <fullName evidence="5">PepSY domain-containing protein</fullName>
    </recommendedName>
</protein>
<evidence type="ECO:0000313" key="3">
    <source>
        <dbReference type="EMBL" id="MFC5492925.1"/>
    </source>
</evidence>
<dbReference type="EMBL" id="JBHSMD010000002">
    <property type="protein sequence ID" value="MFC5492925.1"/>
    <property type="molecule type" value="Genomic_DNA"/>
</dbReference>
<feature type="region of interest" description="Disordered" evidence="1">
    <location>
        <begin position="92"/>
        <end position="139"/>
    </location>
</feature>
<name>A0ABW0MYE5_9ACTN</name>
<feature type="compositionally biased region" description="Acidic residues" evidence="1">
    <location>
        <begin position="92"/>
        <end position="113"/>
    </location>
</feature>
<proteinExistence type="predicted"/>
<feature type="signal peptide" evidence="2">
    <location>
        <begin position="1"/>
        <end position="33"/>
    </location>
</feature>
<gene>
    <name evidence="3" type="ORF">ACFPKY_07430</name>
</gene>
<sequence>MNLRTLRRKSILIPTVATLAVIGAGATVWSATADDSVGGSERERVAAAAVEVAGGGTAEEVETSDDPGVAYEVEVRADDGTEVDVALDDDLNEVSAASDDDSDDDSDGAEETDDRALSPEERTAAEQAALEAVGSGSTVLQVEASDDPGVAYEVEVRAEDGTGWDVTLDADHAVVSKTADD</sequence>
<keyword evidence="4" id="KW-1185">Reference proteome</keyword>
<dbReference type="Proteomes" id="UP001595956">
    <property type="component" value="Unassembled WGS sequence"/>
</dbReference>
<dbReference type="RefSeq" id="WP_345171561.1">
    <property type="nucleotide sequence ID" value="NZ_BAABFQ010000003.1"/>
</dbReference>
<feature type="chain" id="PRO_5047186000" description="PepSY domain-containing protein" evidence="2">
    <location>
        <begin position="34"/>
        <end position="181"/>
    </location>
</feature>
<evidence type="ECO:0000256" key="2">
    <source>
        <dbReference type="SAM" id="SignalP"/>
    </source>
</evidence>
<evidence type="ECO:0000256" key="1">
    <source>
        <dbReference type="SAM" id="MobiDB-lite"/>
    </source>
</evidence>
<evidence type="ECO:0000313" key="4">
    <source>
        <dbReference type="Proteomes" id="UP001595956"/>
    </source>
</evidence>
<dbReference type="Gene3D" id="3.30.505.20">
    <property type="match status" value="2"/>
</dbReference>
<evidence type="ECO:0008006" key="5">
    <source>
        <dbReference type="Google" id="ProtNLM"/>
    </source>
</evidence>